<dbReference type="Pfam" id="PF08245">
    <property type="entry name" value="Mur_ligase_M"/>
    <property type="match status" value="1"/>
</dbReference>
<dbReference type="Pfam" id="PF02875">
    <property type="entry name" value="Mur_ligase_C"/>
    <property type="match status" value="1"/>
</dbReference>
<dbReference type="GO" id="GO:0071555">
    <property type="term" value="P:cell wall organization"/>
    <property type="evidence" value="ECO:0007669"/>
    <property type="project" value="UniProtKB-KW"/>
</dbReference>
<comment type="pathway">
    <text evidence="2 7 8">Cell wall biogenesis; peptidoglycan biosynthesis.</text>
</comment>
<evidence type="ECO:0000256" key="7">
    <source>
        <dbReference type="HAMAP-Rule" id="MF_00639"/>
    </source>
</evidence>
<evidence type="ECO:0000256" key="2">
    <source>
        <dbReference type="ARBA" id="ARBA00004752"/>
    </source>
</evidence>
<comment type="catalytic activity">
    <reaction evidence="7 8">
        <text>UDP-N-acetyl-alpha-D-muramoyl-L-alanine + D-glutamate + ATP = UDP-N-acetyl-alpha-D-muramoyl-L-alanyl-D-glutamate + ADP + phosphate + H(+)</text>
        <dbReference type="Rhea" id="RHEA:16429"/>
        <dbReference type="ChEBI" id="CHEBI:15378"/>
        <dbReference type="ChEBI" id="CHEBI:29986"/>
        <dbReference type="ChEBI" id="CHEBI:30616"/>
        <dbReference type="ChEBI" id="CHEBI:43474"/>
        <dbReference type="ChEBI" id="CHEBI:83898"/>
        <dbReference type="ChEBI" id="CHEBI:83900"/>
        <dbReference type="ChEBI" id="CHEBI:456216"/>
        <dbReference type="EC" id="6.3.2.9"/>
    </reaction>
</comment>
<dbReference type="Gene3D" id="3.40.1190.10">
    <property type="entry name" value="Mur-like, catalytic domain"/>
    <property type="match status" value="1"/>
</dbReference>
<keyword evidence="7 8" id="KW-0133">Cell shape</keyword>
<evidence type="ECO:0000256" key="3">
    <source>
        <dbReference type="ARBA" id="ARBA00022490"/>
    </source>
</evidence>
<keyword evidence="7 8" id="KW-0961">Cell wall biogenesis/degradation</keyword>
<keyword evidence="12" id="KW-1185">Reference proteome</keyword>
<feature type="binding site" evidence="7">
    <location>
        <begin position="109"/>
        <end position="115"/>
    </location>
    <ligand>
        <name>ATP</name>
        <dbReference type="ChEBI" id="CHEBI:30616"/>
    </ligand>
</feature>
<keyword evidence="5 7" id="KW-0547">Nucleotide-binding</keyword>
<evidence type="ECO:0000259" key="9">
    <source>
        <dbReference type="Pfam" id="PF02875"/>
    </source>
</evidence>
<dbReference type="GO" id="GO:0005737">
    <property type="term" value="C:cytoplasm"/>
    <property type="evidence" value="ECO:0007669"/>
    <property type="project" value="UniProtKB-SubCell"/>
</dbReference>
<dbReference type="UniPathway" id="UPA00219"/>
<name>A0A6B3R4B4_9FLAO</name>
<comment type="function">
    <text evidence="7 8">Cell wall formation. Catalyzes the addition of glutamate to the nucleotide precursor UDP-N-acetylmuramoyl-L-alanine (UMA).</text>
</comment>
<protein>
    <recommendedName>
        <fullName evidence="7 8">UDP-N-acetylmuramoylalanine--D-glutamate ligase</fullName>
        <ecNumber evidence="7 8">6.3.2.9</ecNumber>
    </recommendedName>
    <alternativeName>
        <fullName evidence="7">D-glutamic acid-adding enzyme</fullName>
    </alternativeName>
    <alternativeName>
        <fullName evidence="7">UDP-N-acetylmuramoyl-L-alanyl-D-glutamate synthetase</fullName>
    </alternativeName>
</protein>
<comment type="caution">
    <text evidence="11">The sequence shown here is derived from an EMBL/GenBank/DDBJ whole genome shotgun (WGS) entry which is preliminary data.</text>
</comment>
<keyword evidence="4 7" id="KW-0436">Ligase</keyword>
<dbReference type="Pfam" id="PF21799">
    <property type="entry name" value="MurD-like_N"/>
    <property type="match status" value="1"/>
</dbReference>
<dbReference type="InterPro" id="IPR036615">
    <property type="entry name" value="Mur_ligase_C_dom_sf"/>
</dbReference>
<organism evidence="11 12">
    <name type="scientific">Psychroflexus aurantiacus</name>
    <dbReference type="NCBI Taxonomy" id="2709310"/>
    <lineage>
        <taxon>Bacteria</taxon>
        <taxon>Pseudomonadati</taxon>
        <taxon>Bacteroidota</taxon>
        <taxon>Flavobacteriia</taxon>
        <taxon>Flavobacteriales</taxon>
        <taxon>Flavobacteriaceae</taxon>
        <taxon>Psychroflexus</taxon>
    </lineage>
</organism>
<evidence type="ECO:0000259" key="10">
    <source>
        <dbReference type="Pfam" id="PF08245"/>
    </source>
</evidence>
<dbReference type="InterPro" id="IPR004101">
    <property type="entry name" value="Mur_ligase_C"/>
</dbReference>
<dbReference type="GO" id="GO:0051301">
    <property type="term" value="P:cell division"/>
    <property type="evidence" value="ECO:0007669"/>
    <property type="project" value="UniProtKB-KW"/>
</dbReference>
<dbReference type="InterPro" id="IPR013221">
    <property type="entry name" value="Mur_ligase_cen"/>
</dbReference>
<dbReference type="AlphaFoldDB" id="A0A6B3R4B4"/>
<reference evidence="11 12" key="1">
    <citation type="submission" date="2020-02" db="EMBL/GenBank/DDBJ databases">
        <title>Flavobacteriaceae Psychroflexus bacterium YR1-1, complete genome.</title>
        <authorList>
            <person name="Li Y."/>
            <person name="Wu S."/>
        </authorList>
    </citation>
    <scope>NUCLEOTIDE SEQUENCE [LARGE SCALE GENOMIC DNA]</scope>
    <source>
        <strain evidence="11 12">YR1-1</strain>
    </source>
</reference>
<comment type="subcellular location">
    <subcellularLocation>
        <location evidence="1 7 8">Cytoplasm</location>
    </subcellularLocation>
</comment>
<comment type="similarity">
    <text evidence="7">Belongs to the MurCDEF family.</text>
</comment>
<gene>
    <name evidence="7 11" type="primary">murD</name>
    <name evidence="11" type="ORF">G3567_06285</name>
</gene>
<keyword evidence="7 8" id="KW-0131">Cell cycle</keyword>
<dbReference type="Gene3D" id="3.90.190.20">
    <property type="entry name" value="Mur ligase, C-terminal domain"/>
    <property type="match status" value="1"/>
</dbReference>
<keyword evidence="3 7" id="KW-0963">Cytoplasm</keyword>
<evidence type="ECO:0000256" key="8">
    <source>
        <dbReference type="RuleBase" id="RU003664"/>
    </source>
</evidence>
<dbReference type="PANTHER" id="PTHR43692:SF1">
    <property type="entry name" value="UDP-N-ACETYLMURAMOYLALANINE--D-GLUTAMATE LIGASE"/>
    <property type="match status" value="1"/>
</dbReference>
<dbReference type="SUPFAM" id="SSF53244">
    <property type="entry name" value="MurD-like peptide ligases, peptide-binding domain"/>
    <property type="match status" value="1"/>
</dbReference>
<dbReference type="Proteomes" id="UP000478505">
    <property type="component" value="Unassembled WGS sequence"/>
</dbReference>
<dbReference type="SUPFAM" id="SSF53623">
    <property type="entry name" value="MurD-like peptide ligases, catalytic domain"/>
    <property type="match status" value="1"/>
</dbReference>
<dbReference type="InterPro" id="IPR005762">
    <property type="entry name" value="MurD"/>
</dbReference>
<evidence type="ECO:0000256" key="6">
    <source>
        <dbReference type="ARBA" id="ARBA00022840"/>
    </source>
</evidence>
<dbReference type="GO" id="GO:0009252">
    <property type="term" value="P:peptidoglycan biosynthetic process"/>
    <property type="evidence" value="ECO:0007669"/>
    <property type="project" value="UniProtKB-UniRule"/>
</dbReference>
<dbReference type="RefSeq" id="WP_164004479.1">
    <property type="nucleotide sequence ID" value="NZ_JAAIKD010000003.1"/>
</dbReference>
<keyword evidence="6 7" id="KW-0067">ATP-binding</keyword>
<sequence>MEKLVVLGGGESGVGAAILGKDKSYEVFLSDFSKLKPGFKAKLNSEGIAFEEGGHSISKLEAADLIVKSPGISDDLPLIQKLKEKGIKIISEIEFASWYTDATTIGITGSNGKTTVTSMVYHILKNAGLSVSMAGNVGFSFAEQVARKQVQNYVLELSSFQLDGIESFQPHIAILTSITPDHLDRYHNNFQEYIAAKFRITENQTEKDYLIYNKDDEVIVRWLEQNPVRAQLIPFTMTTLLEDLSAFIEDNKINIKLNHNLFTMSVTDLAVKGDHNTRNAMAASTAARLLKIRKQTIRESMESFRGVEHRLEELGKVNKVAFINDSKATNINATFYALGSMTAPTVWIVGGVDKGNKYEDLLALVNEKVKAIVCLGIDNQKIYEAFSNCVDILIETSTMKDAVTKAYELAEENDAVLLSPACASFDLFENYEDRGRQFKNAVQGLKK</sequence>
<dbReference type="GO" id="GO:0005524">
    <property type="term" value="F:ATP binding"/>
    <property type="evidence" value="ECO:0007669"/>
    <property type="project" value="UniProtKB-UniRule"/>
</dbReference>
<dbReference type="GO" id="GO:0008764">
    <property type="term" value="F:UDP-N-acetylmuramoylalanine-D-glutamate ligase activity"/>
    <property type="evidence" value="ECO:0007669"/>
    <property type="project" value="UniProtKB-UniRule"/>
</dbReference>
<proteinExistence type="inferred from homology"/>
<dbReference type="InterPro" id="IPR036565">
    <property type="entry name" value="Mur-like_cat_sf"/>
</dbReference>
<evidence type="ECO:0000256" key="5">
    <source>
        <dbReference type="ARBA" id="ARBA00022741"/>
    </source>
</evidence>
<dbReference type="Gene3D" id="3.40.50.720">
    <property type="entry name" value="NAD(P)-binding Rossmann-like Domain"/>
    <property type="match status" value="1"/>
</dbReference>
<keyword evidence="7 8" id="KW-0132">Cell division</keyword>
<dbReference type="EC" id="6.3.2.9" evidence="7 8"/>
<dbReference type="NCBIfam" id="TIGR01087">
    <property type="entry name" value="murD"/>
    <property type="match status" value="1"/>
</dbReference>
<dbReference type="GO" id="GO:0008360">
    <property type="term" value="P:regulation of cell shape"/>
    <property type="evidence" value="ECO:0007669"/>
    <property type="project" value="UniProtKB-KW"/>
</dbReference>
<evidence type="ECO:0000313" key="12">
    <source>
        <dbReference type="Proteomes" id="UP000478505"/>
    </source>
</evidence>
<dbReference type="SUPFAM" id="SSF51984">
    <property type="entry name" value="MurCD N-terminal domain"/>
    <property type="match status" value="1"/>
</dbReference>
<dbReference type="PANTHER" id="PTHR43692">
    <property type="entry name" value="UDP-N-ACETYLMURAMOYLALANINE--D-GLUTAMATE LIGASE"/>
    <property type="match status" value="1"/>
</dbReference>
<evidence type="ECO:0000313" key="11">
    <source>
        <dbReference type="EMBL" id="NEV93755.1"/>
    </source>
</evidence>
<feature type="domain" description="Mur ligase central" evidence="10">
    <location>
        <begin position="107"/>
        <end position="287"/>
    </location>
</feature>
<evidence type="ECO:0000256" key="1">
    <source>
        <dbReference type="ARBA" id="ARBA00004496"/>
    </source>
</evidence>
<keyword evidence="7 8" id="KW-0573">Peptidoglycan synthesis</keyword>
<accession>A0A6B3R4B4</accession>
<dbReference type="EMBL" id="JAAIKD010000003">
    <property type="protein sequence ID" value="NEV93755.1"/>
    <property type="molecule type" value="Genomic_DNA"/>
</dbReference>
<evidence type="ECO:0000256" key="4">
    <source>
        <dbReference type="ARBA" id="ARBA00022598"/>
    </source>
</evidence>
<dbReference type="HAMAP" id="MF_00639">
    <property type="entry name" value="MurD"/>
    <property type="match status" value="1"/>
</dbReference>
<feature type="domain" description="Mur ligase C-terminal" evidence="9">
    <location>
        <begin position="309"/>
        <end position="422"/>
    </location>
</feature>